<keyword evidence="2" id="KW-0560">Oxidoreductase</keyword>
<evidence type="ECO:0000256" key="2">
    <source>
        <dbReference type="ARBA" id="ARBA00023002"/>
    </source>
</evidence>
<dbReference type="SUPFAM" id="SSF51735">
    <property type="entry name" value="NAD(P)-binding Rossmann-fold domains"/>
    <property type="match status" value="1"/>
</dbReference>
<evidence type="ECO:0000313" key="6">
    <source>
        <dbReference type="Proteomes" id="UP000321118"/>
    </source>
</evidence>
<sequence>MSEQQVWLITGASRGMGVDFAQAALAAGHAVVATGRDPQKVTAAVGAHENLLAVRLDVTDPADASAAVQAAVDRFGRIDVLVNNAANFYAGFFEEITPDDFRAQVETNLFGPVNVTRAVLPVMRAQRSGLVVTISSTAGLVGGEFTSAYATSKFAVEGWMESLTPEIAPFGIRTMLVEPGFFRTDLLTPESTTYAEPSLDDYAERTRQTVTAWTAMNGQQSGDPAKLAAALVQLAALDDPPLRFAAGADAVGAFEQKAQDLLDQAHAHHDLSSSLAHDDGTR</sequence>
<gene>
    <name evidence="5" type="ORF">CXY01_19430</name>
</gene>
<dbReference type="RefSeq" id="WP_146927223.1">
    <property type="nucleotide sequence ID" value="NZ_BJUB01000005.1"/>
</dbReference>
<dbReference type="AlphaFoldDB" id="A0A510V3G7"/>
<proteinExistence type="inferred from homology"/>
<evidence type="ECO:0000313" key="5">
    <source>
        <dbReference type="EMBL" id="GEK21423.1"/>
    </source>
</evidence>
<dbReference type="CDD" id="cd05374">
    <property type="entry name" value="17beta-HSD-like_SDR_c"/>
    <property type="match status" value="1"/>
</dbReference>
<dbReference type="Pfam" id="PF00106">
    <property type="entry name" value="adh_short"/>
    <property type="match status" value="1"/>
</dbReference>
<organism evidence="5 6">
    <name type="scientific">Cellulomonas xylanilytica</name>
    <dbReference type="NCBI Taxonomy" id="233583"/>
    <lineage>
        <taxon>Bacteria</taxon>
        <taxon>Bacillati</taxon>
        <taxon>Actinomycetota</taxon>
        <taxon>Actinomycetes</taxon>
        <taxon>Micrococcales</taxon>
        <taxon>Cellulomonadaceae</taxon>
        <taxon>Cellulomonas</taxon>
    </lineage>
</organism>
<protein>
    <submittedName>
        <fullName evidence="5">Short-chain dehydrogenase/reductase</fullName>
    </submittedName>
</protein>
<dbReference type="SMART" id="SM00822">
    <property type="entry name" value="PKS_KR"/>
    <property type="match status" value="1"/>
</dbReference>
<accession>A0A510V3G7</accession>
<dbReference type="PANTHER" id="PTHR43976">
    <property type="entry name" value="SHORT CHAIN DEHYDROGENASE"/>
    <property type="match status" value="1"/>
</dbReference>
<keyword evidence="6" id="KW-1185">Reference proteome</keyword>
<comment type="similarity">
    <text evidence="1 3">Belongs to the short-chain dehydrogenases/reductases (SDR) family.</text>
</comment>
<dbReference type="PRINTS" id="PR00081">
    <property type="entry name" value="GDHRDH"/>
</dbReference>
<name>A0A510V3G7_9CELL</name>
<reference evidence="5 6" key="1">
    <citation type="submission" date="2019-07" db="EMBL/GenBank/DDBJ databases">
        <title>Whole genome shotgun sequence of Cellulomonas xylanilytica NBRC 101102.</title>
        <authorList>
            <person name="Hosoyama A."/>
            <person name="Uohara A."/>
            <person name="Ohji S."/>
            <person name="Ichikawa N."/>
        </authorList>
    </citation>
    <scope>NUCLEOTIDE SEQUENCE [LARGE SCALE GENOMIC DNA]</scope>
    <source>
        <strain evidence="5 6">NBRC 101102</strain>
    </source>
</reference>
<dbReference type="Gene3D" id="3.40.50.720">
    <property type="entry name" value="NAD(P)-binding Rossmann-like Domain"/>
    <property type="match status" value="1"/>
</dbReference>
<evidence type="ECO:0000256" key="1">
    <source>
        <dbReference type="ARBA" id="ARBA00006484"/>
    </source>
</evidence>
<feature type="domain" description="Ketoreductase" evidence="4">
    <location>
        <begin position="5"/>
        <end position="162"/>
    </location>
</feature>
<dbReference type="Proteomes" id="UP000321118">
    <property type="component" value="Unassembled WGS sequence"/>
</dbReference>
<evidence type="ECO:0000256" key="3">
    <source>
        <dbReference type="RuleBase" id="RU000363"/>
    </source>
</evidence>
<dbReference type="InterPro" id="IPR002347">
    <property type="entry name" value="SDR_fam"/>
</dbReference>
<dbReference type="PANTHER" id="PTHR43976:SF16">
    <property type="entry name" value="SHORT-CHAIN DEHYDROGENASE_REDUCTASE FAMILY PROTEIN"/>
    <property type="match status" value="1"/>
</dbReference>
<dbReference type="EMBL" id="BJUB01000005">
    <property type="protein sequence ID" value="GEK21423.1"/>
    <property type="molecule type" value="Genomic_DNA"/>
</dbReference>
<dbReference type="GO" id="GO:0016491">
    <property type="term" value="F:oxidoreductase activity"/>
    <property type="evidence" value="ECO:0007669"/>
    <property type="project" value="UniProtKB-KW"/>
</dbReference>
<dbReference type="InterPro" id="IPR036291">
    <property type="entry name" value="NAD(P)-bd_dom_sf"/>
</dbReference>
<dbReference type="InterPro" id="IPR057326">
    <property type="entry name" value="KR_dom"/>
</dbReference>
<dbReference type="PRINTS" id="PR00080">
    <property type="entry name" value="SDRFAMILY"/>
</dbReference>
<evidence type="ECO:0000259" key="4">
    <source>
        <dbReference type="SMART" id="SM00822"/>
    </source>
</evidence>
<dbReference type="OrthoDB" id="9792003at2"/>
<dbReference type="InterPro" id="IPR051911">
    <property type="entry name" value="SDR_oxidoreductase"/>
</dbReference>
<comment type="caution">
    <text evidence="5">The sequence shown here is derived from an EMBL/GenBank/DDBJ whole genome shotgun (WGS) entry which is preliminary data.</text>
</comment>